<dbReference type="EMBL" id="BARV01030833">
    <property type="protein sequence ID" value="GAI32680.1"/>
    <property type="molecule type" value="Genomic_DNA"/>
</dbReference>
<name>X1P0W4_9ZZZZ</name>
<feature type="domain" description="PD-(D/E)XK endonuclease-like" evidence="1">
    <location>
        <begin position="10"/>
        <end position="143"/>
    </location>
</feature>
<gene>
    <name evidence="2" type="ORF">S06H3_48905</name>
</gene>
<sequence>MKQPADDPMDKAIEYLNQVYETVPLSKTKEEWLVERAILLYSLCGYNWVYSEDDYEVVVEELKFSLPIRNPQTNRALPNVVLNGKIDKIVRSPNGIYYIDEHKSTSKSLNADSTFWNHLNLDTQTTLYPYAAQQLQLTGQLEQFGIKATDSLISGVRYDAWHKPGISPKKLTQADSKKLVETGEYCGEKFEISYSVNPEQWKHTENMG</sequence>
<organism evidence="2">
    <name type="scientific">marine sediment metagenome</name>
    <dbReference type="NCBI Taxonomy" id="412755"/>
    <lineage>
        <taxon>unclassified sequences</taxon>
        <taxon>metagenomes</taxon>
        <taxon>ecological metagenomes</taxon>
    </lineage>
</organism>
<proteinExistence type="predicted"/>
<reference evidence="2" key="1">
    <citation type="journal article" date="2014" name="Front. Microbiol.">
        <title>High frequency of phylogenetically diverse reductive dehalogenase-homologous genes in deep subseafloor sedimentary metagenomes.</title>
        <authorList>
            <person name="Kawai M."/>
            <person name="Futagami T."/>
            <person name="Toyoda A."/>
            <person name="Takaki Y."/>
            <person name="Nishi S."/>
            <person name="Hori S."/>
            <person name="Arai W."/>
            <person name="Tsubouchi T."/>
            <person name="Morono Y."/>
            <person name="Uchiyama I."/>
            <person name="Ito T."/>
            <person name="Fujiyama A."/>
            <person name="Inagaki F."/>
            <person name="Takami H."/>
        </authorList>
    </citation>
    <scope>NUCLEOTIDE SEQUENCE</scope>
    <source>
        <strain evidence="2">Expedition CK06-06</strain>
    </source>
</reference>
<dbReference type="AlphaFoldDB" id="X1P0W4"/>
<dbReference type="InterPro" id="IPR038726">
    <property type="entry name" value="PDDEXK_AddAB-type"/>
</dbReference>
<evidence type="ECO:0000259" key="1">
    <source>
        <dbReference type="Pfam" id="PF12705"/>
    </source>
</evidence>
<dbReference type="Pfam" id="PF12705">
    <property type="entry name" value="PDDEXK_1"/>
    <property type="match status" value="1"/>
</dbReference>
<protein>
    <recommendedName>
        <fullName evidence="1">PD-(D/E)XK endonuclease-like domain-containing protein</fullName>
    </recommendedName>
</protein>
<comment type="caution">
    <text evidence="2">The sequence shown here is derived from an EMBL/GenBank/DDBJ whole genome shotgun (WGS) entry which is preliminary data.</text>
</comment>
<feature type="non-terminal residue" evidence="2">
    <location>
        <position position="208"/>
    </location>
</feature>
<accession>X1P0W4</accession>
<evidence type="ECO:0000313" key="2">
    <source>
        <dbReference type="EMBL" id="GAI32680.1"/>
    </source>
</evidence>